<feature type="transmembrane region" description="Helical" evidence="1">
    <location>
        <begin position="437"/>
        <end position="457"/>
    </location>
</feature>
<name>A0A542UN69_9ACTN</name>
<sequence length="652" mass="70771">MATTEQPPSTNRLRTWMLEGLSDMGKAGGHTGPHAEPEPAHQGQRWWRVMCLTGVDYFSTLGYQPGIAALAAGLLGPIATIVLVIVTLAGALPVYRRVAEESPRGEGSIAMLERLLSFWQGKLFVLTLLGFAATDFLITITLSAADASTHLVENPHLTNALHGRQMLITLVLVALLGAVFLKGFLEAIGVATALVGVYLALNVVVVAVGLYHVVTAGHVITDWSSALTAQHGNIFVMIGLALLVFPKLALGLSGFETGVAVMPHVQGDPEDTEEKPTGRIRDTKKLLTTAALIMSAFLIASSFVTTLLIPENEFKTGGQANGRALAYLAHEYLGGAFGTVYDVSTIAILWFAGASAMAGLLNLMPRYLPRYGMAPHWARAVRPMVIVFTLIAFLVTWIFDANVDAQGGAYATGVLVLISSAAIAVTIAARKAGQRKWTVGFAVISAVFLYTTVVNVIERPDGVKIGACFIVGIILVSLLSRLARAFELRVTSVTLDPMAERFVRDMASRKIRFIANEPGHRDKAEYRDKVEQIRADNDMPEQEDFVFVEVTVTDPSEFEAGLTVRGEVLHDRYRVLTLESSSIPNALAALLLHVRDATGCTPHIYFEWTEGNPFANFLRFFLFGQGEVAPVTREVLREAEPNRELRPRVHTG</sequence>
<feature type="transmembrane region" description="Helical" evidence="1">
    <location>
        <begin position="380"/>
        <end position="399"/>
    </location>
</feature>
<dbReference type="Gene3D" id="1.20.1740.10">
    <property type="entry name" value="Amino acid/polyamine transporter I"/>
    <property type="match status" value="1"/>
</dbReference>
<keyword evidence="1" id="KW-0472">Membrane</keyword>
<feature type="transmembrane region" description="Helical" evidence="1">
    <location>
        <begin position="286"/>
        <end position="309"/>
    </location>
</feature>
<proteinExistence type="predicted"/>
<comment type="caution">
    <text evidence="2">The sequence shown here is derived from an EMBL/GenBank/DDBJ whole genome shotgun (WGS) entry which is preliminary data.</text>
</comment>
<keyword evidence="3" id="KW-1185">Reference proteome</keyword>
<feature type="transmembrane region" description="Helical" evidence="1">
    <location>
        <begin position="234"/>
        <end position="255"/>
    </location>
</feature>
<feature type="transmembrane region" description="Helical" evidence="1">
    <location>
        <begin position="192"/>
        <end position="214"/>
    </location>
</feature>
<protein>
    <submittedName>
        <fullName evidence="2">Amino acid permease</fullName>
    </submittedName>
</protein>
<organism evidence="2 3">
    <name type="scientific">Streptomyces puniciscabiei</name>
    <dbReference type="NCBI Taxonomy" id="164348"/>
    <lineage>
        <taxon>Bacteria</taxon>
        <taxon>Bacillati</taxon>
        <taxon>Actinomycetota</taxon>
        <taxon>Actinomycetes</taxon>
        <taxon>Kitasatosporales</taxon>
        <taxon>Streptomycetaceae</taxon>
        <taxon>Streptomyces</taxon>
    </lineage>
</organism>
<dbReference type="AlphaFoldDB" id="A0A542UN69"/>
<feature type="transmembrane region" description="Helical" evidence="1">
    <location>
        <begin position="405"/>
        <end position="425"/>
    </location>
</feature>
<dbReference type="STRING" id="164348.BFF78_34815"/>
<feature type="transmembrane region" description="Helical" evidence="1">
    <location>
        <begin position="123"/>
        <end position="145"/>
    </location>
</feature>
<feature type="transmembrane region" description="Helical" evidence="1">
    <location>
        <begin position="67"/>
        <end position="95"/>
    </location>
</feature>
<gene>
    <name evidence="2" type="ORF">FB563_5641</name>
</gene>
<reference evidence="2 3" key="1">
    <citation type="submission" date="2019-06" db="EMBL/GenBank/DDBJ databases">
        <title>Sequencing the genomes of 1000 actinobacteria strains.</title>
        <authorList>
            <person name="Klenk H.-P."/>
        </authorList>
    </citation>
    <scope>NUCLEOTIDE SEQUENCE [LARGE SCALE GENOMIC DNA]</scope>
    <source>
        <strain evidence="2 3">DSM 41929</strain>
    </source>
</reference>
<dbReference type="EMBL" id="VFNX01000001">
    <property type="protein sequence ID" value="TQL00539.1"/>
    <property type="molecule type" value="Genomic_DNA"/>
</dbReference>
<evidence type="ECO:0000256" key="1">
    <source>
        <dbReference type="SAM" id="Phobius"/>
    </source>
</evidence>
<evidence type="ECO:0000313" key="3">
    <source>
        <dbReference type="Proteomes" id="UP000318103"/>
    </source>
</evidence>
<feature type="transmembrane region" description="Helical" evidence="1">
    <location>
        <begin position="165"/>
        <end position="185"/>
    </location>
</feature>
<keyword evidence="1" id="KW-0812">Transmembrane</keyword>
<evidence type="ECO:0000313" key="2">
    <source>
        <dbReference type="EMBL" id="TQL00539.1"/>
    </source>
</evidence>
<dbReference type="Proteomes" id="UP000318103">
    <property type="component" value="Unassembled WGS sequence"/>
</dbReference>
<feature type="transmembrane region" description="Helical" evidence="1">
    <location>
        <begin position="463"/>
        <end position="483"/>
    </location>
</feature>
<accession>A0A542UN69</accession>
<feature type="transmembrane region" description="Helical" evidence="1">
    <location>
        <begin position="347"/>
        <end position="368"/>
    </location>
</feature>
<keyword evidence="1" id="KW-1133">Transmembrane helix</keyword>
<dbReference type="OrthoDB" id="232755at2"/>
<dbReference type="RefSeq" id="WP_055704572.1">
    <property type="nucleotide sequence ID" value="NZ_JBPJFI010000001.1"/>
</dbReference>